<organism evidence="1 2">
    <name type="scientific">Cytospora mali</name>
    <name type="common">Apple Valsa canker fungus</name>
    <name type="synonym">Valsa mali</name>
    <dbReference type="NCBI Taxonomy" id="578113"/>
    <lineage>
        <taxon>Eukaryota</taxon>
        <taxon>Fungi</taxon>
        <taxon>Dikarya</taxon>
        <taxon>Ascomycota</taxon>
        <taxon>Pezizomycotina</taxon>
        <taxon>Sordariomycetes</taxon>
        <taxon>Sordariomycetidae</taxon>
        <taxon>Diaporthales</taxon>
        <taxon>Cytosporaceae</taxon>
        <taxon>Cytospora</taxon>
    </lineage>
</organism>
<keyword evidence="2" id="KW-1185">Reference proteome</keyword>
<dbReference type="OrthoDB" id="5419927at2759"/>
<dbReference type="EMBL" id="KN796138">
    <property type="protein sequence ID" value="KUI64416.1"/>
    <property type="molecule type" value="Genomic_DNA"/>
</dbReference>
<dbReference type="AlphaFoldDB" id="A0A194VJU5"/>
<dbReference type="PANTHER" id="PTHR40619:SF3">
    <property type="entry name" value="FUNGAL STAND N-TERMINAL GOODBYE DOMAIN-CONTAINING PROTEIN"/>
    <property type="match status" value="1"/>
</dbReference>
<name>A0A194VJU5_CYTMA</name>
<proteinExistence type="predicted"/>
<evidence type="ECO:0008006" key="3">
    <source>
        <dbReference type="Google" id="ProtNLM"/>
    </source>
</evidence>
<dbReference type="Proteomes" id="UP000078559">
    <property type="component" value="Unassembled WGS sequence"/>
</dbReference>
<reference evidence="1" key="1">
    <citation type="submission" date="2014-12" db="EMBL/GenBank/DDBJ databases">
        <title>Genome Sequence of Valsa Canker Pathogens Uncovers a Specific Adaption of Colonization on Woody Bark.</title>
        <authorList>
            <person name="Yin Z."/>
            <person name="Liu H."/>
            <person name="Gao X."/>
            <person name="Li Z."/>
            <person name="Song N."/>
            <person name="Ke X."/>
            <person name="Dai Q."/>
            <person name="Wu Y."/>
            <person name="Sun Y."/>
            <person name="Xu J.-R."/>
            <person name="Kang Z.K."/>
            <person name="Wang L."/>
            <person name="Huang L."/>
        </authorList>
    </citation>
    <scope>NUCLEOTIDE SEQUENCE [LARGE SCALE GENOMIC DNA]</scope>
    <source>
        <strain evidence="1">03-8</strain>
    </source>
</reference>
<accession>A0A194VJU5</accession>
<dbReference type="PANTHER" id="PTHR40619">
    <property type="entry name" value="FUNGAL STAND N-TERMINAL GOODBYE DOMAIN-CONTAINING PROTEIN"/>
    <property type="match status" value="1"/>
</dbReference>
<gene>
    <name evidence="1" type="ORF">VM1G_11211</name>
</gene>
<sequence length="525" mass="59230">MQFWNNIILEALTRFKSETVEPEGRSKSQFSIRNKDNWDDIYETLELARDTYQKAGGPVGWLRKIRRKAADNVAPVAGAAFIALKVVPDNTYSTPVLGAVGVLLDAVKQAASVRKEALEGFDGLITIFSDVELFLGEFPGDSHIEEASRELAVVILTALEHAIGFFISNEYSQETQKIMKRMLKGQQQLQEGMQTGFSAMSRLFTEHLISKDAIIEQKERELAVERQEKLYLVAENERLRSISPILPIPWMPSIHPQVPIQGWYMDQETLRNLLNTRDLDYVDMTFIIDKKAQLPARQQVQAEQVVNTSLFRDWLVSASSAKLLIQWNTNPPQTIAEVSPLSIFCMTMTKALQARERLLAIQWFCGRRIDPAEAGPYVGGHAMLASLIDQLLRQLAFETRPLQHVLDPASLKAGSPNELQKLLDWLVRQLPQTITLFCIIDGVVLYERDEHWEEGSPVLAYLLRLTTDPSVQVAVKVLFTSVPGPCDIRGPFEEKKLILDIGTLPRQAWTPSEERIARELGNSLG</sequence>
<evidence type="ECO:0000313" key="2">
    <source>
        <dbReference type="Proteomes" id="UP000078559"/>
    </source>
</evidence>
<protein>
    <recommendedName>
        <fullName evidence="3">Fungal STAND N-terminal Goodbye domain-containing protein</fullName>
    </recommendedName>
</protein>
<evidence type="ECO:0000313" key="1">
    <source>
        <dbReference type="EMBL" id="KUI64416.1"/>
    </source>
</evidence>